<protein>
    <recommendedName>
        <fullName evidence="3">MoaD/ThiS family protein</fullName>
    </recommendedName>
</protein>
<evidence type="ECO:0000313" key="2">
    <source>
        <dbReference type="Proteomes" id="UP001359886"/>
    </source>
</evidence>
<sequence>MNPAAGDGGSRVRVTLPHHLQTLARCEPELTLRVPGPVTRDAILDALESHYPMLRGTVRDHVTRERRPKVRFFACSRDISHDPPDQPLPDPIARGTEPFMIVGAISGG</sequence>
<dbReference type="Gene3D" id="3.10.20.30">
    <property type="match status" value="1"/>
</dbReference>
<proteinExistence type="predicted"/>
<dbReference type="AlphaFoldDB" id="A0AAW9RCS2"/>
<gene>
    <name evidence="1" type="ORF">V3330_00825</name>
</gene>
<evidence type="ECO:0000313" key="1">
    <source>
        <dbReference type="EMBL" id="MEJ8566150.1"/>
    </source>
</evidence>
<dbReference type="EMBL" id="JAZHOG010000001">
    <property type="protein sequence ID" value="MEJ8566150.1"/>
    <property type="molecule type" value="Genomic_DNA"/>
</dbReference>
<name>A0AAW9RCS2_9GAMM</name>
<comment type="caution">
    <text evidence="1">The sequence shown here is derived from an EMBL/GenBank/DDBJ whole genome shotgun (WGS) entry which is preliminary data.</text>
</comment>
<dbReference type="Proteomes" id="UP001359886">
    <property type="component" value="Unassembled WGS sequence"/>
</dbReference>
<organism evidence="1 2">
    <name type="scientific">Elongatibacter sediminis</name>
    <dbReference type="NCBI Taxonomy" id="3119006"/>
    <lineage>
        <taxon>Bacteria</taxon>
        <taxon>Pseudomonadati</taxon>
        <taxon>Pseudomonadota</taxon>
        <taxon>Gammaproteobacteria</taxon>
        <taxon>Chromatiales</taxon>
        <taxon>Wenzhouxiangellaceae</taxon>
        <taxon>Elongatibacter</taxon>
    </lineage>
</organism>
<reference evidence="1 2" key="1">
    <citation type="submission" date="2024-02" db="EMBL/GenBank/DDBJ databases">
        <title>A novel Wenzhouxiangellaceae bacterium, isolated from coastal sediments.</title>
        <authorList>
            <person name="Du Z.-J."/>
            <person name="Ye Y.-Q."/>
            <person name="Zhang X.-Y."/>
        </authorList>
    </citation>
    <scope>NUCLEOTIDE SEQUENCE [LARGE SCALE GENOMIC DNA]</scope>
    <source>
        <strain evidence="1 2">CH-27</strain>
    </source>
</reference>
<accession>A0AAW9RCS2</accession>
<dbReference type="RefSeq" id="WP_354693473.1">
    <property type="nucleotide sequence ID" value="NZ_JAZHOG010000001.1"/>
</dbReference>
<evidence type="ECO:0008006" key="3">
    <source>
        <dbReference type="Google" id="ProtNLM"/>
    </source>
</evidence>
<keyword evidence="2" id="KW-1185">Reference proteome</keyword>
<dbReference type="InterPro" id="IPR012675">
    <property type="entry name" value="Beta-grasp_dom_sf"/>
</dbReference>